<evidence type="ECO:0000256" key="8">
    <source>
        <dbReference type="ARBA" id="ARBA00023033"/>
    </source>
</evidence>
<dbReference type="GO" id="GO:0005506">
    <property type="term" value="F:iron ion binding"/>
    <property type="evidence" value="ECO:0007669"/>
    <property type="project" value="InterPro"/>
</dbReference>
<comment type="pathway">
    <text evidence="2">Secondary metabolite biosynthesis.</text>
</comment>
<dbReference type="Pfam" id="PF00067">
    <property type="entry name" value="p450"/>
    <property type="match status" value="1"/>
</dbReference>
<evidence type="ECO:0000256" key="1">
    <source>
        <dbReference type="ARBA" id="ARBA00001971"/>
    </source>
</evidence>
<dbReference type="Proteomes" id="UP000663853">
    <property type="component" value="Unassembled WGS sequence"/>
</dbReference>
<dbReference type="InterPro" id="IPR001128">
    <property type="entry name" value="Cyt_P450"/>
</dbReference>
<evidence type="ECO:0000256" key="3">
    <source>
        <dbReference type="ARBA" id="ARBA00010617"/>
    </source>
</evidence>
<dbReference type="GO" id="GO:0004497">
    <property type="term" value="F:monooxygenase activity"/>
    <property type="evidence" value="ECO:0007669"/>
    <property type="project" value="UniProtKB-KW"/>
</dbReference>
<dbReference type="InterPro" id="IPR036396">
    <property type="entry name" value="Cyt_P450_sf"/>
</dbReference>
<dbReference type="InterPro" id="IPR050364">
    <property type="entry name" value="Cytochrome_P450_fung"/>
</dbReference>
<dbReference type="Gene3D" id="1.10.630.10">
    <property type="entry name" value="Cytochrome P450"/>
    <property type="match status" value="1"/>
</dbReference>
<dbReference type="PANTHER" id="PTHR46300:SF7">
    <property type="entry name" value="P450, PUTATIVE (EUROFUNG)-RELATED"/>
    <property type="match status" value="1"/>
</dbReference>
<organism evidence="11 12">
    <name type="scientific">Rhizoctonia solani</name>
    <dbReference type="NCBI Taxonomy" id="456999"/>
    <lineage>
        <taxon>Eukaryota</taxon>
        <taxon>Fungi</taxon>
        <taxon>Dikarya</taxon>
        <taxon>Basidiomycota</taxon>
        <taxon>Agaricomycotina</taxon>
        <taxon>Agaricomycetes</taxon>
        <taxon>Cantharellales</taxon>
        <taxon>Ceratobasidiaceae</taxon>
        <taxon>Rhizoctonia</taxon>
    </lineage>
</organism>
<dbReference type="GO" id="GO:0016020">
    <property type="term" value="C:membrane"/>
    <property type="evidence" value="ECO:0007669"/>
    <property type="project" value="UniProtKB-SubCell"/>
</dbReference>
<evidence type="ECO:0000256" key="4">
    <source>
        <dbReference type="ARBA" id="ARBA00022617"/>
    </source>
</evidence>
<evidence type="ECO:0000313" key="11">
    <source>
        <dbReference type="EMBL" id="CAE6413849.1"/>
    </source>
</evidence>
<dbReference type="GO" id="GO:0020037">
    <property type="term" value="F:heme binding"/>
    <property type="evidence" value="ECO:0007669"/>
    <property type="project" value="InterPro"/>
</dbReference>
<feature type="binding site" description="axial binding residue" evidence="9">
    <location>
        <position position="393"/>
    </location>
    <ligand>
        <name>heme</name>
        <dbReference type="ChEBI" id="CHEBI:30413"/>
    </ligand>
    <ligandPart>
        <name>Fe</name>
        <dbReference type="ChEBI" id="CHEBI:18248"/>
    </ligandPart>
</feature>
<keyword evidence="8 10" id="KW-0503">Monooxygenase</keyword>
<dbReference type="PRINTS" id="PR00385">
    <property type="entry name" value="P450"/>
</dbReference>
<accession>A0A8H2X5J5</accession>
<comment type="similarity">
    <text evidence="3 10">Belongs to the cytochrome P450 family.</text>
</comment>
<name>A0A8H2X5J5_9AGAM</name>
<dbReference type="CDD" id="cd11065">
    <property type="entry name" value="CYP64-like"/>
    <property type="match status" value="1"/>
</dbReference>
<dbReference type="EMBL" id="CAJMXA010000061">
    <property type="protein sequence ID" value="CAE6413849.1"/>
    <property type="molecule type" value="Genomic_DNA"/>
</dbReference>
<dbReference type="GO" id="GO:0016705">
    <property type="term" value="F:oxidoreductase activity, acting on paired donors, with incorporation or reduction of molecular oxygen"/>
    <property type="evidence" value="ECO:0007669"/>
    <property type="project" value="InterPro"/>
</dbReference>
<keyword evidence="7 9" id="KW-0408">Iron</keyword>
<evidence type="ECO:0000313" key="12">
    <source>
        <dbReference type="Proteomes" id="UP000663853"/>
    </source>
</evidence>
<keyword evidence="5 9" id="KW-0479">Metal-binding</keyword>
<reference evidence="11" key="1">
    <citation type="submission" date="2021-01" db="EMBL/GenBank/DDBJ databases">
        <authorList>
            <person name="Kaushik A."/>
        </authorList>
    </citation>
    <scope>NUCLEOTIDE SEQUENCE</scope>
    <source>
        <strain evidence="11">AG6-10EEA</strain>
    </source>
</reference>
<keyword evidence="4 9" id="KW-0349">Heme</keyword>
<dbReference type="PROSITE" id="PS00086">
    <property type="entry name" value="CYTOCHROME_P450"/>
    <property type="match status" value="1"/>
</dbReference>
<protein>
    <recommendedName>
        <fullName evidence="13">O-methylsterigmatocystin oxidoreductase</fullName>
    </recommendedName>
</protein>
<dbReference type="PANTHER" id="PTHR46300">
    <property type="entry name" value="P450, PUTATIVE (EUROFUNG)-RELATED-RELATED"/>
    <property type="match status" value="1"/>
</dbReference>
<evidence type="ECO:0000256" key="9">
    <source>
        <dbReference type="PIRSR" id="PIRSR602401-1"/>
    </source>
</evidence>
<sequence length="464" mass="51866">MIDLNNRLNVFGITLGAALSLHLLVRRVLEFSKPPLPPSPRSYPLIGHLFSMPKSNEHLGFIELGKQLKTDIFSLTVFGQTMIVLNSVEEAIKLLQNRSGIYSDRPRPVMLTEPSLMDAGKIMIERPGHARALSGTLLRSIYGYQIHGGDDPILKEAVQLVHNLSDAVMPTNFLVNIFPSLRHFPTWLPGAGWKRVAHKWREQKENIVRDLYNKAKAGIASGNHEPNIVASSLATAEDLGIPPEEVDDYLSHAGITLYLAGAETTSNVFLVFAIVMMLYPEVQRKAQAEIDSLLGDSRLPVMDDLHQLPYTNCVIQEVLRWCPVVPTGVPHAATSDDLYQGFRIPKGAIVFANIWAMSRNEKVYHEPEKFNPDRFLDPSVPPCPIFGFGRRECPGNHFAGSSIFIVISSFLALFNFRIPKRTSGEEIVPELTCKNTMIYHPDEFLVKLELRSPRRASLARAMEG</sequence>
<evidence type="ECO:0000256" key="2">
    <source>
        <dbReference type="ARBA" id="ARBA00005179"/>
    </source>
</evidence>
<dbReference type="InterPro" id="IPR002401">
    <property type="entry name" value="Cyt_P450_E_grp-I"/>
</dbReference>
<evidence type="ECO:0000256" key="5">
    <source>
        <dbReference type="ARBA" id="ARBA00022723"/>
    </source>
</evidence>
<evidence type="ECO:0000256" key="7">
    <source>
        <dbReference type="ARBA" id="ARBA00023004"/>
    </source>
</evidence>
<comment type="cofactor">
    <cofactor evidence="1 9">
        <name>heme</name>
        <dbReference type="ChEBI" id="CHEBI:30413"/>
    </cofactor>
</comment>
<dbReference type="SUPFAM" id="SSF48264">
    <property type="entry name" value="Cytochrome P450"/>
    <property type="match status" value="1"/>
</dbReference>
<gene>
    <name evidence="11" type="ORF">RDB_LOCUS4015</name>
</gene>
<dbReference type="AlphaFoldDB" id="A0A8H2X5J5"/>
<keyword evidence="6 10" id="KW-0560">Oxidoreductase</keyword>
<evidence type="ECO:0000256" key="6">
    <source>
        <dbReference type="ARBA" id="ARBA00023002"/>
    </source>
</evidence>
<dbReference type="InterPro" id="IPR017972">
    <property type="entry name" value="Cyt_P450_CS"/>
</dbReference>
<comment type="caution">
    <text evidence="11">The sequence shown here is derived from an EMBL/GenBank/DDBJ whole genome shotgun (WGS) entry which is preliminary data.</text>
</comment>
<dbReference type="PRINTS" id="PR00463">
    <property type="entry name" value="EP450I"/>
</dbReference>
<proteinExistence type="inferred from homology"/>
<evidence type="ECO:0008006" key="13">
    <source>
        <dbReference type="Google" id="ProtNLM"/>
    </source>
</evidence>
<evidence type="ECO:0000256" key="10">
    <source>
        <dbReference type="RuleBase" id="RU000461"/>
    </source>
</evidence>